<evidence type="ECO:0000313" key="6">
    <source>
        <dbReference type="Proteomes" id="UP000000305"/>
    </source>
</evidence>
<evidence type="ECO:0000259" key="4">
    <source>
        <dbReference type="PROSITE" id="PS50102"/>
    </source>
</evidence>
<dbReference type="GO" id="GO:0003723">
    <property type="term" value="F:RNA binding"/>
    <property type="evidence" value="ECO:0007669"/>
    <property type="project" value="UniProtKB-UniRule"/>
</dbReference>
<dbReference type="InterPro" id="IPR035979">
    <property type="entry name" value="RBD_domain_sf"/>
</dbReference>
<evidence type="ECO:0000313" key="5">
    <source>
        <dbReference type="EMBL" id="EFX77289.1"/>
    </source>
</evidence>
<dbReference type="AlphaFoldDB" id="E9GT11"/>
<protein>
    <recommendedName>
        <fullName evidence="4">RRM domain-containing protein</fullName>
    </recommendedName>
</protein>
<feature type="region of interest" description="Disordered" evidence="3">
    <location>
        <begin position="1"/>
        <end position="65"/>
    </location>
</feature>
<name>E9GT11_DAPPU</name>
<sequence length="139" mass="15575">MKTHKEELSTIQYLGKRRTQSESASAPAQDHSEDDSSDEQEDSEEETSNVEEQCAEESTPTKNQPCACLHVSGLPDFAVKEVVQSLYPSNTKLEICDKKLKGKRYALVHFESAEEATRVMKASENVNVNGEKLTVKFHK</sequence>
<feature type="domain" description="RRM" evidence="4">
    <location>
        <begin position="67"/>
        <end position="139"/>
    </location>
</feature>
<dbReference type="SUPFAM" id="SSF54928">
    <property type="entry name" value="RNA-binding domain, RBD"/>
    <property type="match status" value="1"/>
</dbReference>
<dbReference type="OrthoDB" id="6361271at2759"/>
<dbReference type="Gene3D" id="3.30.70.330">
    <property type="match status" value="1"/>
</dbReference>
<organism evidence="5 6">
    <name type="scientific">Daphnia pulex</name>
    <name type="common">Water flea</name>
    <dbReference type="NCBI Taxonomy" id="6669"/>
    <lineage>
        <taxon>Eukaryota</taxon>
        <taxon>Metazoa</taxon>
        <taxon>Ecdysozoa</taxon>
        <taxon>Arthropoda</taxon>
        <taxon>Crustacea</taxon>
        <taxon>Branchiopoda</taxon>
        <taxon>Diplostraca</taxon>
        <taxon>Cladocera</taxon>
        <taxon>Anomopoda</taxon>
        <taxon>Daphniidae</taxon>
        <taxon>Daphnia</taxon>
    </lineage>
</organism>
<dbReference type="EMBL" id="GL732563">
    <property type="protein sequence ID" value="EFX77289.1"/>
    <property type="molecule type" value="Genomic_DNA"/>
</dbReference>
<dbReference type="InterPro" id="IPR012677">
    <property type="entry name" value="Nucleotide-bd_a/b_plait_sf"/>
</dbReference>
<dbReference type="CDD" id="cd00590">
    <property type="entry name" value="RRM_SF"/>
    <property type="match status" value="1"/>
</dbReference>
<proteinExistence type="predicted"/>
<dbReference type="SMART" id="SM00360">
    <property type="entry name" value="RRM"/>
    <property type="match status" value="1"/>
</dbReference>
<dbReference type="PROSITE" id="PS50102">
    <property type="entry name" value="RRM"/>
    <property type="match status" value="1"/>
</dbReference>
<dbReference type="HOGENOM" id="CLU_1847153_0_0_1"/>
<feature type="compositionally biased region" description="Acidic residues" evidence="3">
    <location>
        <begin position="32"/>
        <end position="55"/>
    </location>
</feature>
<dbReference type="Proteomes" id="UP000000305">
    <property type="component" value="Unassembled WGS sequence"/>
</dbReference>
<evidence type="ECO:0000256" key="1">
    <source>
        <dbReference type="ARBA" id="ARBA00022884"/>
    </source>
</evidence>
<keyword evidence="1 2" id="KW-0694">RNA-binding</keyword>
<evidence type="ECO:0000256" key="3">
    <source>
        <dbReference type="SAM" id="MobiDB-lite"/>
    </source>
</evidence>
<dbReference type="KEGG" id="dpx:DAPPUDRAFT_247867"/>
<dbReference type="InterPro" id="IPR000504">
    <property type="entry name" value="RRM_dom"/>
</dbReference>
<keyword evidence="6" id="KW-1185">Reference proteome</keyword>
<accession>E9GT11</accession>
<gene>
    <name evidence="5" type="ORF">DAPPUDRAFT_247867</name>
</gene>
<dbReference type="InParanoid" id="E9GT11"/>
<evidence type="ECO:0000256" key="2">
    <source>
        <dbReference type="PROSITE-ProRule" id="PRU00176"/>
    </source>
</evidence>
<reference evidence="5 6" key="1">
    <citation type="journal article" date="2011" name="Science">
        <title>The ecoresponsive genome of Daphnia pulex.</title>
        <authorList>
            <person name="Colbourne J.K."/>
            <person name="Pfrender M.E."/>
            <person name="Gilbert D."/>
            <person name="Thomas W.K."/>
            <person name="Tucker A."/>
            <person name="Oakley T.H."/>
            <person name="Tokishita S."/>
            <person name="Aerts A."/>
            <person name="Arnold G.J."/>
            <person name="Basu M.K."/>
            <person name="Bauer D.J."/>
            <person name="Caceres C.E."/>
            <person name="Carmel L."/>
            <person name="Casola C."/>
            <person name="Choi J.H."/>
            <person name="Detter J.C."/>
            <person name="Dong Q."/>
            <person name="Dusheyko S."/>
            <person name="Eads B.D."/>
            <person name="Frohlich T."/>
            <person name="Geiler-Samerotte K.A."/>
            <person name="Gerlach D."/>
            <person name="Hatcher P."/>
            <person name="Jogdeo S."/>
            <person name="Krijgsveld J."/>
            <person name="Kriventseva E.V."/>
            <person name="Kultz D."/>
            <person name="Laforsch C."/>
            <person name="Lindquist E."/>
            <person name="Lopez J."/>
            <person name="Manak J.R."/>
            <person name="Muller J."/>
            <person name="Pangilinan J."/>
            <person name="Patwardhan R.P."/>
            <person name="Pitluck S."/>
            <person name="Pritham E.J."/>
            <person name="Rechtsteiner A."/>
            <person name="Rho M."/>
            <person name="Rogozin I.B."/>
            <person name="Sakarya O."/>
            <person name="Salamov A."/>
            <person name="Schaack S."/>
            <person name="Shapiro H."/>
            <person name="Shiga Y."/>
            <person name="Skalitzky C."/>
            <person name="Smith Z."/>
            <person name="Souvorov A."/>
            <person name="Sung W."/>
            <person name="Tang Z."/>
            <person name="Tsuchiya D."/>
            <person name="Tu H."/>
            <person name="Vos H."/>
            <person name="Wang M."/>
            <person name="Wolf Y.I."/>
            <person name="Yamagata H."/>
            <person name="Yamada T."/>
            <person name="Ye Y."/>
            <person name="Shaw J.R."/>
            <person name="Andrews J."/>
            <person name="Crease T.J."/>
            <person name="Tang H."/>
            <person name="Lucas S.M."/>
            <person name="Robertson H.M."/>
            <person name="Bork P."/>
            <person name="Koonin E.V."/>
            <person name="Zdobnov E.M."/>
            <person name="Grigoriev I.V."/>
            <person name="Lynch M."/>
            <person name="Boore J.L."/>
        </authorList>
    </citation>
    <scope>NUCLEOTIDE SEQUENCE [LARGE SCALE GENOMIC DNA]</scope>
</reference>